<feature type="region of interest" description="Disordered" evidence="1">
    <location>
        <begin position="42"/>
        <end position="72"/>
    </location>
</feature>
<accession>A0ABQ4X9V6</accession>
<feature type="compositionally biased region" description="Polar residues" evidence="1">
    <location>
        <begin position="53"/>
        <end position="72"/>
    </location>
</feature>
<gene>
    <name evidence="2" type="ORF">Tco_0656681</name>
</gene>
<reference evidence="2" key="1">
    <citation type="journal article" date="2022" name="Int. J. Mol. Sci.">
        <title>Draft Genome of Tanacetum Coccineum: Genomic Comparison of Closely Related Tanacetum-Family Plants.</title>
        <authorList>
            <person name="Yamashiro T."/>
            <person name="Shiraishi A."/>
            <person name="Nakayama K."/>
            <person name="Satake H."/>
        </authorList>
    </citation>
    <scope>NUCLEOTIDE SEQUENCE</scope>
</reference>
<comment type="caution">
    <text evidence="2">The sequence shown here is derived from an EMBL/GenBank/DDBJ whole genome shotgun (WGS) entry which is preliminary data.</text>
</comment>
<dbReference type="EMBL" id="BQNB010009323">
    <property type="protein sequence ID" value="GJS61897.1"/>
    <property type="molecule type" value="Genomic_DNA"/>
</dbReference>
<name>A0ABQ4X9V6_9ASTR</name>
<evidence type="ECO:0000313" key="2">
    <source>
        <dbReference type="EMBL" id="GJS61897.1"/>
    </source>
</evidence>
<reference evidence="2" key="2">
    <citation type="submission" date="2022-01" db="EMBL/GenBank/DDBJ databases">
        <authorList>
            <person name="Yamashiro T."/>
            <person name="Shiraishi A."/>
            <person name="Satake H."/>
            <person name="Nakayama K."/>
        </authorList>
    </citation>
    <scope>NUCLEOTIDE SEQUENCE</scope>
</reference>
<evidence type="ECO:0000313" key="3">
    <source>
        <dbReference type="Proteomes" id="UP001151760"/>
    </source>
</evidence>
<dbReference type="Proteomes" id="UP001151760">
    <property type="component" value="Unassembled WGS sequence"/>
</dbReference>
<sequence>MAFLSTTIDPCFPTTNNQLTSSSNPRNQATIQDGRVIVQQVQGRQSQGYAGNRSKSNATASGVNINGGNNEQESGQVLDEEQLAFLADLGVAVGQHTQKTMPLNAAFQTDDLNAFDSYCDEALGAQAILMAHLSRYDSDVISEITSDSNIISYEQYLKETESVGVQNNTSSDQQNAMIMSVFDAISDQVVKCTADNLKHKELDASLTAEPEETLILAEDSRTKMMEKQNDLISKDRKVNISLINYAKLNKLSEDFRKRFVPQNELSAEQVFRLRLSNPISKQHVIQPTSVKTEAPCELLKVSLVKTSFQKQKNHLASFDKVVKVRTTPDVITEEVCGFEHAKEVFMKEVIPFLKLLKELFNDFDKGLNLEINKVKMVFEQMEVEVDQCSTDKNYIEIEKKELILDTERLLEHIICQDVKNVVMHAVVLPENDNCLSHDKYSNELLKCENDHLIELLISQDIGHTVVNSLASINDYKCMKKSFVDEYNETLELKAELTKKNEMVDKEIFIINELQAQLKAKNVSINNSKKHIANLKGKTSVEYAKTINKSNVVTSTIYKLDLQPLPPRIKNNREAHLDYLKVTQEHTNTLWDIVEQARALKPLYNSLDYAYQDTAGSKGKKVMNALSFYKMETYEISERYIAPCFVNGLEAYDGEINLAFDENLISNVFAVKLFLDYEMKKGKKLVKKELIVALKGELYFVKFNINPKEDDFEPRVILGRSFLRLAKGIVDFGNRVITIYPEPDPFEDDFEKIGKSSNDWD</sequence>
<proteinExistence type="predicted"/>
<protein>
    <submittedName>
        <fullName evidence="2">Uncharacterized protein</fullName>
    </submittedName>
</protein>
<keyword evidence="3" id="KW-1185">Reference proteome</keyword>
<evidence type="ECO:0000256" key="1">
    <source>
        <dbReference type="SAM" id="MobiDB-lite"/>
    </source>
</evidence>
<organism evidence="2 3">
    <name type="scientific">Tanacetum coccineum</name>
    <dbReference type="NCBI Taxonomy" id="301880"/>
    <lineage>
        <taxon>Eukaryota</taxon>
        <taxon>Viridiplantae</taxon>
        <taxon>Streptophyta</taxon>
        <taxon>Embryophyta</taxon>
        <taxon>Tracheophyta</taxon>
        <taxon>Spermatophyta</taxon>
        <taxon>Magnoliopsida</taxon>
        <taxon>eudicotyledons</taxon>
        <taxon>Gunneridae</taxon>
        <taxon>Pentapetalae</taxon>
        <taxon>asterids</taxon>
        <taxon>campanulids</taxon>
        <taxon>Asterales</taxon>
        <taxon>Asteraceae</taxon>
        <taxon>Asteroideae</taxon>
        <taxon>Anthemideae</taxon>
        <taxon>Anthemidinae</taxon>
        <taxon>Tanacetum</taxon>
    </lineage>
</organism>